<gene>
    <name evidence="1" type="ORF">Vafri_12309</name>
</gene>
<keyword evidence="2" id="KW-1185">Reference proteome</keyword>
<accession>A0A8J4BA01</accession>
<dbReference type="EMBL" id="BNCO01000026">
    <property type="protein sequence ID" value="GIL57041.1"/>
    <property type="molecule type" value="Genomic_DNA"/>
</dbReference>
<evidence type="ECO:0000313" key="2">
    <source>
        <dbReference type="Proteomes" id="UP000747399"/>
    </source>
</evidence>
<dbReference type="Proteomes" id="UP000747399">
    <property type="component" value="Unassembled WGS sequence"/>
</dbReference>
<name>A0A8J4BA01_9CHLO</name>
<protein>
    <submittedName>
        <fullName evidence="1">Uncharacterized protein</fullName>
    </submittedName>
</protein>
<evidence type="ECO:0000313" key="1">
    <source>
        <dbReference type="EMBL" id="GIL57041.1"/>
    </source>
</evidence>
<sequence length="111" mass="12215">MSIPNVVFTVASFLDPTGISQAVLLFKAGVTLIKTVKEGRDREIELAKLLEGLQSAYDALEDKRRKPGYQLRKAIKGAKENIENSRWDSAAKFLNEASELLAGVSSIPHED</sequence>
<proteinExistence type="predicted"/>
<dbReference type="AlphaFoldDB" id="A0A8J4BA01"/>
<organism evidence="1 2">
    <name type="scientific">Volvox africanus</name>
    <dbReference type="NCBI Taxonomy" id="51714"/>
    <lineage>
        <taxon>Eukaryota</taxon>
        <taxon>Viridiplantae</taxon>
        <taxon>Chlorophyta</taxon>
        <taxon>core chlorophytes</taxon>
        <taxon>Chlorophyceae</taxon>
        <taxon>CS clade</taxon>
        <taxon>Chlamydomonadales</taxon>
        <taxon>Volvocaceae</taxon>
        <taxon>Volvox</taxon>
    </lineage>
</organism>
<reference evidence="1" key="1">
    <citation type="journal article" date="2021" name="Proc. Natl. Acad. Sci. U.S.A.">
        <title>Three genomes in the algal genus Volvox reveal the fate of a haploid sex-determining region after a transition to homothallism.</title>
        <authorList>
            <person name="Yamamoto K."/>
            <person name="Hamaji T."/>
            <person name="Kawai-Toyooka H."/>
            <person name="Matsuzaki R."/>
            <person name="Takahashi F."/>
            <person name="Nishimura Y."/>
            <person name="Kawachi M."/>
            <person name="Noguchi H."/>
            <person name="Minakuchi Y."/>
            <person name="Umen J.G."/>
            <person name="Toyoda A."/>
            <person name="Nozaki H."/>
        </authorList>
    </citation>
    <scope>NUCLEOTIDE SEQUENCE</scope>
    <source>
        <strain evidence="1">NIES-3780</strain>
    </source>
</reference>
<comment type="caution">
    <text evidence="1">The sequence shown here is derived from an EMBL/GenBank/DDBJ whole genome shotgun (WGS) entry which is preliminary data.</text>
</comment>